<gene>
    <name evidence="3" type="ORF">C7999DRAFT_15465</name>
</gene>
<feature type="region of interest" description="Disordered" evidence="1">
    <location>
        <begin position="53"/>
        <end position="98"/>
    </location>
</feature>
<reference evidence="3" key="2">
    <citation type="submission" date="2023-05" db="EMBL/GenBank/DDBJ databases">
        <authorList>
            <consortium name="Lawrence Berkeley National Laboratory"/>
            <person name="Steindorff A."/>
            <person name="Hensen N."/>
            <person name="Bonometti L."/>
            <person name="Westerberg I."/>
            <person name="Brannstrom I.O."/>
            <person name="Guillou S."/>
            <person name="Cros-Aarteil S."/>
            <person name="Calhoun S."/>
            <person name="Haridas S."/>
            <person name="Kuo A."/>
            <person name="Mondo S."/>
            <person name="Pangilinan J."/>
            <person name="Riley R."/>
            <person name="Labutti K."/>
            <person name="Andreopoulos B."/>
            <person name="Lipzen A."/>
            <person name="Chen C."/>
            <person name="Yanf M."/>
            <person name="Daum C."/>
            <person name="Ng V."/>
            <person name="Clum A."/>
            <person name="Ohm R."/>
            <person name="Martin F."/>
            <person name="Silar P."/>
            <person name="Natvig D."/>
            <person name="Lalanne C."/>
            <person name="Gautier V."/>
            <person name="Ament-Velasquez S.L."/>
            <person name="Kruys A."/>
            <person name="Hutchinson M.I."/>
            <person name="Powell A.J."/>
            <person name="Barry K."/>
            <person name="Miller A.N."/>
            <person name="Grigoriev I.V."/>
            <person name="Debuchy R."/>
            <person name="Gladieux P."/>
            <person name="Thoren M.H."/>
            <person name="Johannesson H."/>
        </authorList>
    </citation>
    <scope>NUCLEOTIDE SEQUENCE</scope>
    <source>
        <strain evidence="3">CBS 359.72</strain>
    </source>
</reference>
<organism evidence="3 4">
    <name type="scientific">Corynascus novoguineensis</name>
    <dbReference type="NCBI Taxonomy" id="1126955"/>
    <lineage>
        <taxon>Eukaryota</taxon>
        <taxon>Fungi</taxon>
        <taxon>Dikarya</taxon>
        <taxon>Ascomycota</taxon>
        <taxon>Pezizomycotina</taxon>
        <taxon>Sordariomycetes</taxon>
        <taxon>Sordariomycetidae</taxon>
        <taxon>Sordariales</taxon>
        <taxon>Chaetomiaceae</taxon>
        <taxon>Corynascus</taxon>
    </lineage>
</organism>
<comment type="caution">
    <text evidence="3">The sequence shown here is derived from an EMBL/GenBank/DDBJ whole genome shotgun (WGS) entry which is preliminary data.</text>
</comment>
<keyword evidence="3" id="KW-0862">Zinc</keyword>
<protein>
    <submittedName>
        <fullName evidence="3">C2H2 type zinc-finger-domain-containing protein</fullName>
    </submittedName>
</protein>
<dbReference type="AlphaFoldDB" id="A0AAN7HM84"/>
<feature type="compositionally biased region" description="Basic and acidic residues" evidence="1">
    <location>
        <begin position="225"/>
        <end position="244"/>
    </location>
</feature>
<feature type="region of interest" description="Disordered" evidence="1">
    <location>
        <begin position="204"/>
        <end position="269"/>
    </location>
</feature>
<feature type="domain" description="ZN622/Rei1/Reh1 zinc finger C2H2-type" evidence="2">
    <location>
        <begin position="109"/>
        <end position="200"/>
    </location>
</feature>
<dbReference type="InterPro" id="IPR041661">
    <property type="entry name" value="ZN622/Rei1/Reh1_Znf-C2H2"/>
</dbReference>
<dbReference type="Proteomes" id="UP001303647">
    <property type="component" value="Unassembled WGS sequence"/>
</dbReference>
<accession>A0AAN7HM84</accession>
<dbReference type="Pfam" id="PF12756">
    <property type="entry name" value="zf-C2H2_2"/>
    <property type="match status" value="1"/>
</dbReference>
<dbReference type="GO" id="GO:0030687">
    <property type="term" value="C:preribosome, large subunit precursor"/>
    <property type="evidence" value="ECO:0007669"/>
    <property type="project" value="TreeGrafter"/>
</dbReference>
<dbReference type="EMBL" id="MU857675">
    <property type="protein sequence ID" value="KAK4246395.1"/>
    <property type="molecule type" value="Genomic_DNA"/>
</dbReference>
<keyword evidence="3" id="KW-0863">Zinc-finger</keyword>
<keyword evidence="4" id="KW-1185">Reference proteome</keyword>
<evidence type="ECO:0000256" key="1">
    <source>
        <dbReference type="SAM" id="MobiDB-lite"/>
    </source>
</evidence>
<dbReference type="PANTHER" id="PTHR13182:SF8">
    <property type="entry name" value="CYTOPLASMIC 60S SUBUNIT BIOGENESIS FACTOR ZNF622"/>
    <property type="match status" value="1"/>
</dbReference>
<evidence type="ECO:0000259" key="2">
    <source>
        <dbReference type="Pfam" id="PF12756"/>
    </source>
</evidence>
<proteinExistence type="predicted"/>
<dbReference type="GO" id="GO:0008270">
    <property type="term" value="F:zinc ion binding"/>
    <property type="evidence" value="ECO:0007669"/>
    <property type="project" value="UniProtKB-KW"/>
</dbReference>
<dbReference type="PANTHER" id="PTHR13182">
    <property type="entry name" value="ZINC FINGER PROTEIN 622"/>
    <property type="match status" value="1"/>
</dbReference>
<keyword evidence="3" id="KW-0479">Metal-binding</keyword>
<dbReference type="GO" id="GO:0042273">
    <property type="term" value="P:ribosomal large subunit biogenesis"/>
    <property type="evidence" value="ECO:0007669"/>
    <property type="project" value="TreeGrafter"/>
</dbReference>
<evidence type="ECO:0000313" key="3">
    <source>
        <dbReference type="EMBL" id="KAK4246395.1"/>
    </source>
</evidence>
<sequence length="355" mass="40405">MEPLHPDAAPAPPRALLECLLCDLKFNTPEEKRQHAKSDWHVYKIRCRIAEPGTTIPPPEAPKITPRRPRQDLKTASDSLRTSEESYDEDSESDGSSDRDIIEFVPENCLFCNQISKYFEDNLSHMHQAHGLVIPFQSSLVVDLQTVIWFLHMVIFSYRECICCAKRRRTIEAVQQHMTSMGHCRFDVTDEMSGFYDMDSLAQQTTDGRAQSDDHTLRLPSGKLLGDRSYVDHTSRSRPRDKSPVHLSALPSDSTQPTEPSDKTDVRSQALTVTKKERKEQTLTAQFGQLRAGDQISLVHLPPSQQRSLLLAHKKELDKAKRAEGRKQRRVDNVGNKTAVHTKYYKQEVPIYQGG</sequence>
<dbReference type="InterPro" id="IPR040025">
    <property type="entry name" value="Znf622/Rei1/Reh1"/>
</dbReference>
<name>A0AAN7HM84_9PEZI</name>
<feature type="compositionally biased region" description="Acidic residues" evidence="1">
    <location>
        <begin position="85"/>
        <end position="95"/>
    </location>
</feature>
<reference evidence="3" key="1">
    <citation type="journal article" date="2023" name="Mol. Phylogenet. Evol.">
        <title>Genome-scale phylogeny and comparative genomics of the fungal order Sordariales.</title>
        <authorList>
            <person name="Hensen N."/>
            <person name="Bonometti L."/>
            <person name="Westerberg I."/>
            <person name="Brannstrom I.O."/>
            <person name="Guillou S."/>
            <person name="Cros-Aarteil S."/>
            <person name="Calhoun S."/>
            <person name="Haridas S."/>
            <person name="Kuo A."/>
            <person name="Mondo S."/>
            <person name="Pangilinan J."/>
            <person name="Riley R."/>
            <person name="LaButti K."/>
            <person name="Andreopoulos B."/>
            <person name="Lipzen A."/>
            <person name="Chen C."/>
            <person name="Yan M."/>
            <person name="Daum C."/>
            <person name="Ng V."/>
            <person name="Clum A."/>
            <person name="Steindorff A."/>
            <person name="Ohm R.A."/>
            <person name="Martin F."/>
            <person name="Silar P."/>
            <person name="Natvig D.O."/>
            <person name="Lalanne C."/>
            <person name="Gautier V."/>
            <person name="Ament-Velasquez S.L."/>
            <person name="Kruys A."/>
            <person name="Hutchinson M.I."/>
            <person name="Powell A.J."/>
            <person name="Barry K."/>
            <person name="Miller A.N."/>
            <person name="Grigoriev I.V."/>
            <person name="Debuchy R."/>
            <person name="Gladieux P."/>
            <person name="Hiltunen Thoren M."/>
            <person name="Johannesson H."/>
        </authorList>
    </citation>
    <scope>NUCLEOTIDE SEQUENCE</scope>
    <source>
        <strain evidence="3">CBS 359.72</strain>
    </source>
</reference>
<evidence type="ECO:0000313" key="4">
    <source>
        <dbReference type="Proteomes" id="UP001303647"/>
    </source>
</evidence>